<gene>
    <name evidence="1" type="ORF">AYJ05_11500</name>
</gene>
<sequence length="62" mass="7494">MRNKIENIRLLRNRIAHHEPVFTRNLRKDLQGMKELIEFRSPEAKAWVESLEEVSLLLDRRP</sequence>
<keyword evidence="2" id="KW-1185">Reference proteome</keyword>
<protein>
    <recommendedName>
        <fullName evidence="3">Abi family protein</fullName>
    </recommendedName>
</protein>
<organism evidence="1 2">
    <name type="scientific">Corynebacterium stationis</name>
    <dbReference type="NCBI Taxonomy" id="1705"/>
    <lineage>
        <taxon>Bacteria</taxon>
        <taxon>Bacillati</taxon>
        <taxon>Actinomycetota</taxon>
        <taxon>Actinomycetes</taxon>
        <taxon>Mycobacteriales</taxon>
        <taxon>Corynebacteriaceae</taxon>
        <taxon>Corynebacterium</taxon>
    </lineage>
</organism>
<accession>A0A177ILM9</accession>
<evidence type="ECO:0000313" key="2">
    <source>
        <dbReference type="Proteomes" id="UP000076947"/>
    </source>
</evidence>
<evidence type="ECO:0000313" key="1">
    <source>
        <dbReference type="EMBL" id="OAH29779.1"/>
    </source>
</evidence>
<dbReference type="AlphaFoldDB" id="A0A177ILM9"/>
<comment type="caution">
    <text evidence="1">The sequence shown here is derived from an EMBL/GenBank/DDBJ whole genome shotgun (WGS) entry which is preliminary data.</text>
</comment>
<proteinExistence type="predicted"/>
<evidence type="ECO:0008006" key="3">
    <source>
        <dbReference type="Google" id="ProtNLM"/>
    </source>
</evidence>
<name>A0A177ILM9_9CORY</name>
<reference evidence="2" key="1">
    <citation type="submission" date="2016-02" db="EMBL/GenBank/DDBJ databases">
        <authorList>
            <person name="Kaur G."/>
            <person name="Nair G.R."/>
            <person name="Mayilraj S."/>
        </authorList>
    </citation>
    <scope>NUCLEOTIDE SEQUENCE [LARGE SCALE GENOMIC DNA]</scope>
    <source>
        <strain evidence="2">GA-15</strain>
    </source>
</reference>
<dbReference type="EMBL" id="LSTQ01000011">
    <property type="protein sequence ID" value="OAH29779.1"/>
    <property type="molecule type" value="Genomic_DNA"/>
</dbReference>
<dbReference type="Proteomes" id="UP000076947">
    <property type="component" value="Unassembled WGS sequence"/>
</dbReference>